<accession>A0A1G8Q3I6</accession>
<evidence type="ECO:0000313" key="4">
    <source>
        <dbReference type="EMBL" id="SDI99287.1"/>
    </source>
</evidence>
<feature type="domain" description="Lipid/polyisoprenoid-binding YceI-like" evidence="3">
    <location>
        <begin position="72"/>
        <end position="236"/>
    </location>
</feature>
<evidence type="ECO:0000256" key="1">
    <source>
        <dbReference type="ARBA" id="ARBA00008812"/>
    </source>
</evidence>
<dbReference type="RefSeq" id="WP_074588508.1">
    <property type="nucleotide sequence ID" value="NZ_FNEI01000006.1"/>
</dbReference>
<feature type="region of interest" description="Disordered" evidence="2">
    <location>
        <begin position="36"/>
        <end position="73"/>
    </location>
</feature>
<comment type="similarity">
    <text evidence="1">Belongs to the UPF0312 family.</text>
</comment>
<organism evidence="4 5">
    <name type="scientific">Arthrobacter cupressi</name>
    <dbReference type="NCBI Taxonomy" id="1045773"/>
    <lineage>
        <taxon>Bacteria</taxon>
        <taxon>Bacillati</taxon>
        <taxon>Actinomycetota</taxon>
        <taxon>Actinomycetes</taxon>
        <taxon>Micrococcales</taxon>
        <taxon>Micrococcaceae</taxon>
        <taxon>Arthrobacter</taxon>
    </lineage>
</organism>
<reference evidence="5" key="1">
    <citation type="submission" date="2016-10" db="EMBL/GenBank/DDBJ databases">
        <authorList>
            <person name="Varghese N."/>
            <person name="Submissions S."/>
        </authorList>
    </citation>
    <scope>NUCLEOTIDE SEQUENCE [LARGE SCALE GENOMIC DNA]</scope>
    <source>
        <strain evidence="5">CGMCC 1.10783</strain>
    </source>
</reference>
<dbReference type="PANTHER" id="PTHR34406">
    <property type="entry name" value="PROTEIN YCEI"/>
    <property type="match status" value="1"/>
</dbReference>
<dbReference type="STRING" id="1045773.SAMN05216555_10651"/>
<dbReference type="Gene3D" id="2.40.128.110">
    <property type="entry name" value="Lipid/polyisoprenoid-binding, YceI-like"/>
    <property type="match status" value="1"/>
</dbReference>
<dbReference type="InterPro" id="IPR007372">
    <property type="entry name" value="Lipid/polyisoprenoid-bd_YceI"/>
</dbReference>
<dbReference type="InterPro" id="IPR036761">
    <property type="entry name" value="TTHA0802/YceI-like_sf"/>
</dbReference>
<name>A0A1G8Q3I6_9MICC</name>
<gene>
    <name evidence="4" type="ORF">SAMN05216555_10651</name>
</gene>
<dbReference type="AlphaFoldDB" id="A0A1G8Q3I6"/>
<dbReference type="EMBL" id="FNEI01000006">
    <property type="protein sequence ID" value="SDI99287.1"/>
    <property type="molecule type" value="Genomic_DNA"/>
</dbReference>
<dbReference type="SUPFAM" id="SSF101874">
    <property type="entry name" value="YceI-like"/>
    <property type="match status" value="1"/>
</dbReference>
<sequence>MAGRKRPWILITVAAVAVLAALAAIFGPQIYAQSQGPAPEPLTVATPSGTASTAPSSTATSGAVSDSTDEGAWNVASGSQAGYRIDEVLNGADVTVVGRTEKVTGSATVSGAQLTAAKIDVDVASIATDSGNRDNYFRGTAMKADTFPTATFTLTSPVTIPALSSAPAAVEAKGTLELAGQKRDVTAMLQVVRDGAKVSVSGTIGLVLADFGITPPDLGFVKVDNTGSVEFLVHLEKAA</sequence>
<evidence type="ECO:0000313" key="5">
    <source>
        <dbReference type="Proteomes" id="UP000182130"/>
    </source>
</evidence>
<dbReference type="SMART" id="SM00867">
    <property type="entry name" value="YceI"/>
    <property type="match status" value="1"/>
</dbReference>
<dbReference type="Proteomes" id="UP000182130">
    <property type="component" value="Unassembled WGS sequence"/>
</dbReference>
<evidence type="ECO:0000256" key="2">
    <source>
        <dbReference type="SAM" id="MobiDB-lite"/>
    </source>
</evidence>
<keyword evidence="5" id="KW-1185">Reference proteome</keyword>
<proteinExistence type="inferred from homology"/>
<evidence type="ECO:0000259" key="3">
    <source>
        <dbReference type="SMART" id="SM00867"/>
    </source>
</evidence>
<dbReference type="Pfam" id="PF04264">
    <property type="entry name" value="YceI"/>
    <property type="match status" value="1"/>
</dbReference>
<dbReference type="PANTHER" id="PTHR34406:SF1">
    <property type="entry name" value="PROTEIN YCEI"/>
    <property type="match status" value="1"/>
</dbReference>
<protein>
    <submittedName>
        <fullName evidence="4">Polyisoprenoid-binding protein YceI</fullName>
    </submittedName>
</protein>
<feature type="compositionally biased region" description="Low complexity" evidence="2">
    <location>
        <begin position="43"/>
        <end position="65"/>
    </location>
</feature>